<dbReference type="UniPathway" id="UPA00394">
    <property type="reaction ID" value="UER00650"/>
</dbReference>
<evidence type="ECO:0000256" key="8">
    <source>
        <dbReference type="PIRSR" id="PIRSR000241-1"/>
    </source>
</evidence>
<feature type="binding site" evidence="9">
    <location>
        <position position="59"/>
    </location>
    <ligand>
        <name>urate</name>
        <dbReference type="ChEBI" id="CHEBI:17775"/>
    </ligand>
</feature>
<dbReference type="PROSITE" id="PS00366">
    <property type="entry name" value="URICASE"/>
    <property type="match status" value="1"/>
</dbReference>
<feature type="binding site" evidence="9">
    <location>
        <position position="259"/>
    </location>
    <ligand>
        <name>O2</name>
        <dbReference type="ChEBI" id="CHEBI:15379"/>
    </ligand>
</feature>
<dbReference type="EC" id="1.7.3.3" evidence="7 10"/>
<dbReference type="Gene3D" id="3.10.270.10">
    <property type="entry name" value="Urate Oxidase"/>
    <property type="match status" value="1"/>
</dbReference>
<dbReference type="EMBL" id="NDIQ01000022">
    <property type="protein sequence ID" value="PRT56696.1"/>
    <property type="molecule type" value="Genomic_DNA"/>
</dbReference>
<comment type="pathway">
    <text evidence="2 7">Purine metabolism; urate degradation; (S)-allantoin from urate: step 1/3.</text>
</comment>
<evidence type="ECO:0000256" key="10">
    <source>
        <dbReference type="RuleBase" id="RU004455"/>
    </source>
</evidence>
<protein>
    <recommendedName>
        <fullName evidence="7 10">Uricase</fullName>
        <ecNumber evidence="7 10">1.7.3.3</ecNumber>
    </recommendedName>
    <alternativeName>
        <fullName evidence="7">Urate oxidase</fullName>
    </alternativeName>
</protein>
<dbReference type="Proteomes" id="UP000238350">
    <property type="component" value="Unassembled WGS sequence"/>
</dbReference>
<dbReference type="STRING" id="45607.A0A2T0FNY3"/>
<evidence type="ECO:0000256" key="2">
    <source>
        <dbReference type="ARBA" id="ARBA00004831"/>
    </source>
</evidence>
<feature type="binding site" evidence="9">
    <location>
        <position position="259"/>
    </location>
    <ligand>
        <name>urate</name>
        <dbReference type="ChEBI" id="CHEBI:17775"/>
    </ligand>
</feature>
<dbReference type="InterPro" id="IPR019842">
    <property type="entry name" value="Uricase_CS"/>
</dbReference>
<accession>A0A2T0FNY3</accession>
<dbReference type="RefSeq" id="XP_024666641.1">
    <property type="nucleotide sequence ID" value="XM_024810873.1"/>
</dbReference>
<dbReference type="GeneID" id="36518064"/>
<dbReference type="AlphaFoldDB" id="A0A2T0FNY3"/>
<feature type="binding site" evidence="9">
    <location>
        <position position="232"/>
    </location>
    <ligand>
        <name>urate</name>
        <dbReference type="ChEBI" id="CHEBI:17775"/>
    </ligand>
</feature>
<comment type="subcellular location">
    <subcellularLocation>
        <location evidence="1 7">Peroxisome</location>
    </subcellularLocation>
</comment>
<dbReference type="GO" id="GO:0005777">
    <property type="term" value="C:peroxisome"/>
    <property type="evidence" value="ECO:0007669"/>
    <property type="project" value="UniProtKB-SubCell"/>
</dbReference>
<dbReference type="PANTHER" id="PTHR42874">
    <property type="entry name" value="URICASE"/>
    <property type="match status" value="1"/>
</dbReference>
<dbReference type="PIRSF" id="PIRSF000241">
    <property type="entry name" value="Urate_oxidase"/>
    <property type="match status" value="1"/>
</dbReference>
<gene>
    <name evidence="11" type="ORF">B9G98_04316</name>
</gene>
<feature type="active site" description="Charge relay system" evidence="8">
    <location>
        <position position="10"/>
    </location>
</feature>
<keyword evidence="4 7" id="KW-0659">Purine metabolism</keyword>
<dbReference type="InterPro" id="IPR002042">
    <property type="entry name" value="Uricase"/>
</dbReference>
<evidence type="ECO:0000256" key="5">
    <source>
        <dbReference type="ARBA" id="ARBA00023002"/>
    </source>
</evidence>
<dbReference type="PANTHER" id="PTHR42874:SF1">
    <property type="entry name" value="URICASE"/>
    <property type="match status" value="1"/>
</dbReference>
<keyword evidence="6 7" id="KW-0576">Peroxisome</keyword>
<feature type="binding site" evidence="9">
    <location>
        <position position="232"/>
    </location>
    <ligand>
        <name>5-hydroxyisourate</name>
        <dbReference type="ChEBI" id="CHEBI:18072"/>
    </ligand>
</feature>
<comment type="caution">
    <text evidence="11">The sequence shown here is derived from an EMBL/GenBank/DDBJ whole genome shotgun (WGS) entry which is preliminary data.</text>
</comment>
<dbReference type="Pfam" id="PF01014">
    <property type="entry name" value="Uricase"/>
    <property type="match status" value="2"/>
</dbReference>
<keyword evidence="5 7" id="KW-0560">Oxidoreductase</keyword>
<feature type="binding site" evidence="9">
    <location>
        <position position="233"/>
    </location>
    <ligand>
        <name>urate</name>
        <dbReference type="ChEBI" id="CHEBI:17775"/>
    </ligand>
</feature>
<reference evidence="11 12" key="1">
    <citation type="submission" date="2017-04" db="EMBL/GenBank/DDBJ databases">
        <title>Genome sequencing of [Candida] sorbophila.</title>
        <authorList>
            <person name="Ahn J.O."/>
        </authorList>
    </citation>
    <scope>NUCLEOTIDE SEQUENCE [LARGE SCALE GENOMIC DNA]</scope>
    <source>
        <strain evidence="11 12">DS02</strain>
    </source>
</reference>
<feature type="active site" description="Charge relay system" evidence="8">
    <location>
        <position position="261"/>
    </location>
</feature>
<keyword evidence="12" id="KW-1185">Reference proteome</keyword>
<evidence type="ECO:0000256" key="9">
    <source>
        <dbReference type="PIRSR" id="PIRSR000241-2"/>
    </source>
</evidence>
<comment type="catalytic activity">
    <reaction evidence="7 10">
        <text>urate + O2 + H2O = 5-hydroxyisourate + H2O2</text>
        <dbReference type="Rhea" id="RHEA:21368"/>
        <dbReference type="ChEBI" id="CHEBI:15377"/>
        <dbReference type="ChEBI" id="CHEBI:15379"/>
        <dbReference type="ChEBI" id="CHEBI:16240"/>
        <dbReference type="ChEBI" id="CHEBI:17775"/>
        <dbReference type="ChEBI" id="CHEBI:18072"/>
        <dbReference type="EC" id="1.7.3.3"/>
    </reaction>
</comment>
<evidence type="ECO:0000256" key="3">
    <source>
        <dbReference type="ARBA" id="ARBA00009760"/>
    </source>
</evidence>
<dbReference type="SUPFAM" id="SSF55620">
    <property type="entry name" value="Tetrahydrobiopterin biosynthesis enzymes-like"/>
    <property type="match status" value="2"/>
</dbReference>
<evidence type="ECO:0000256" key="7">
    <source>
        <dbReference type="PIRNR" id="PIRNR000241"/>
    </source>
</evidence>
<dbReference type="GO" id="GO:0004846">
    <property type="term" value="F:urate oxidase activity"/>
    <property type="evidence" value="ECO:0007669"/>
    <property type="project" value="UniProtKB-EC"/>
</dbReference>
<feature type="binding site" evidence="9">
    <location>
        <position position="259"/>
    </location>
    <ligand>
        <name>5-hydroxyisourate</name>
        <dbReference type="ChEBI" id="CHEBI:18072"/>
    </ligand>
</feature>
<name>A0A2T0FNY3_9ASCO</name>
<dbReference type="GO" id="GO:0006145">
    <property type="term" value="P:purine nucleobase catabolic process"/>
    <property type="evidence" value="ECO:0007669"/>
    <property type="project" value="TreeGrafter"/>
</dbReference>
<evidence type="ECO:0000256" key="1">
    <source>
        <dbReference type="ARBA" id="ARBA00004275"/>
    </source>
</evidence>
<proteinExistence type="inferred from homology"/>
<evidence type="ECO:0000313" key="12">
    <source>
        <dbReference type="Proteomes" id="UP000238350"/>
    </source>
</evidence>
<feature type="active site" description="Charge relay system" evidence="8">
    <location>
        <position position="58"/>
    </location>
</feature>
<dbReference type="NCBIfam" id="TIGR03383">
    <property type="entry name" value="urate_oxi"/>
    <property type="match status" value="1"/>
</dbReference>
<dbReference type="GO" id="GO:0019628">
    <property type="term" value="P:urate catabolic process"/>
    <property type="evidence" value="ECO:0007669"/>
    <property type="project" value="UniProtKB-UniPathway"/>
</dbReference>
<dbReference type="FunFam" id="3.10.270.10:FF:000001">
    <property type="entry name" value="Uricase"/>
    <property type="match status" value="1"/>
</dbReference>
<organism evidence="11 12">
    <name type="scientific">Wickerhamiella sorbophila</name>
    <dbReference type="NCBI Taxonomy" id="45607"/>
    <lineage>
        <taxon>Eukaryota</taxon>
        <taxon>Fungi</taxon>
        <taxon>Dikarya</taxon>
        <taxon>Ascomycota</taxon>
        <taxon>Saccharomycotina</taxon>
        <taxon>Dipodascomycetes</taxon>
        <taxon>Dipodascales</taxon>
        <taxon>Trichomonascaceae</taxon>
        <taxon>Wickerhamiella</taxon>
    </lineage>
</organism>
<evidence type="ECO:0000313" key="11">
    <source>
        <dbReference type="EMBL" id="PRT56696.1"/>
    </source>
</evidence>
<dbReference type="PRINTS" id="PR00093">
    <property type="entry name" value="URICASE"/>
</dbReference>
<evidence type="ECO:0000256" key="6">
    <source>
        <dbReference type="ARBA" id="ARBA00023140"/>
    </source>
</evidence>
<feature type="binding site" evidence="9">
    <location>
        <position position="233"/>
    </location>
    <ligand>
        <name>5-hydroxyisourate</name>
        <dbReference type="ChEBI" id="CHEBI:18072"/>
    </ligand>
</feature>
<comment type="function">
    <text evidence="7 10">Catalyzes the oxidation of uric acid to 5-hydroxyisourate, which is further processed to form (S)-allantoin.</text>
</comment>
<feature type="binding site" evidence="9">
    <location>
        <position position="160"/>
    </location>
    <ligand>
        <name>urate</name>
        <dbReference type="ChEBI" id="CHEBI:17775"/>
    </ligand>
</feature>
<feature type="binding site" evidence="9">
    <location>
        <position position="58"/>
    </location>
    <ligand>
        <name>urate</name>
        <dbReference type="ChEBI" id="CHEBI:17775"/>
    </ligand>
</feature>
<dbReference type="OrthoDB" id="9992118at2759"/>
<comment type="similarity">
    <text evidence="3 7 10">Belongs to the uricase family.</text>
</comment>
<sequence length="304" mass="34382">MTVVKARYGKANVRLLKVKRDPKDPKKQDVIELRVRCLLEGDIDSSYTAANNKVVVPTDTVKQTTYILAKKGEVWPIELFGARLADHFVTTYPHIRGAHVDIQQYRWTRYEVQGKPHPHSFMQDGVETRNVSLYKREGQPYQITSGIAGLTVLKSTGSMFYDFHTDDYTVLKDTYDRILSTDIDASWKWNPRSVPDLAAVTKLATEGLFDAAWAGARNQTLEIFALENSASVQATMYNISQSILDKFAPIETVTFVLPNKHYFEVDLSWHHGLKNTGKDAEVYAPQTDPNGHIECTVSRKSAKL</sequence>
<evidence type="ECO:0000256" key="4">
    <source>
        <dbReference type="ARBA" id="ARBA00022631"/>
    </source>
</evidence>
<feature type="binding site" evidence="9">
    <location>
        <position position="177"/>
    </location>
    <ligand>
        <name>urate</name>
        <dbReference type="ChEBI" id="CHEBI:17775"/>
    </ligand>
</feature>